<evidence type="ECO:0000256" key="1">
    <source>
        <dbReference type="SAM" id="MobiDB-lite"/>
    </source>
</evidence>
<keyword evidence="3" id="KW-1185">Reference proteome</keyword>
<evidence type="ECO:0000313" key="2">
    <source>
        <dbReference type="EMBL" id="RJE21554.1"/>
    </source>
</evidence>
<organism evidence="2 3">
    <name type="scientific">Aspergillus sclerotialis</name>
    <dbReference type="NCBI Taxonomy" id="2070753"/>
    <lineage>
        <taxon>Eukaryota</taxon>
        <taxon>Fungi</taxon>
        <taxon>Dikarya</taxon>
        <taxon>Ascomycota</taxon>
        <taxon>Pezizomycotina</taxon>
        <taxon>Eurotiomycetes</taxon>
        <taxon>Eurotiomycetidae</taxon>
        <taxon>Eurotiales</taxon>
        <taxon>Aspergillaceae</taxon>
        <taxon>Aspergillus</taxon>
        <taxon>Aspergillus subgen. Polypaecilum</taxon>
    </lineage>
</organism>
<accession>A0A3A2ZQB9</accession>
<dbReference type="OrthoDB" id="4526738at2759"/>
<evidence type="ECO:0000313" key="3">
    <source>
        <dbReference type="Proteomes" id="UP000266188"/>
    </source>
</evidence>
<dbReference type="Proteomes" id="UP000266188">
    <property type="component" value="Unassembled WGS sequence"/>
</dbReference>
<feature type="region of interest" description="Disordered" evidence="1">
    <location>
        <begin position="1"/>
        <end position="103"/>
    </location>
</feature>
<dbReference type="Gene3D" id="6.10.280.100">
    <property type="match status" value="1"/>
</dbReference>
<dbReference type="EMBL" id="MVGC01000220">
    <property type="protein sequence ID" value="RJE21554.1"/>
    <property type="molecule type" value="Genomic_DNA"/>
</dbReference>
<proteinExistence type="predicted"/>
<feature type="non-terminal residue" evidence="2">
    <location>
        <position position="103"/>
    </location>
</feature>
<name>A0A3A2ZQB9_9EURO</name>
<dbReference type="AlphaFoldDB" id="A0A3A2ZQB9"/>
<reference evidence="3" key="1">
    <citation type="submission" date="2017-02" db="EMBL/GenBank/DDBJ databases">
        <authorList>
            <person name="Tafer H."/>
            <person name="Lopandic K."/>
        </authorList>
    </citation>
    <scope>NUCLEOTIDE SEQUENCE [LARGE SCALE GENOMIC DNA]</scope>
    <source>
        <strain evidence="3">CBS 366.77</strain>
    </source>
</reference>
<comment type="caution">
    <text evidence="2">The sequence shown here is derived from an EMBL/GenBank/DDBJ whole genome shotgun (WGS) entry which is preliminary data.</text>
</comment>
<protein>
    <submittedName>
        <fullName evidence="2">Uncharacterized protein</fullName>
    </submittedName>
</protein>
<gene>
    <name evidence="2" type="ORF">PHISCL_06099</name>
</gene>
<sequence>MSGMAGDSVTSSEEASDPITPNIAPNTYYDRAKESASSVAEKLMAPIQPGETKTTTRRLSDIPSGRGRSDWTPAEEEQNKKKEQSMLESTGETVARALGGTSR</sequence>